<evidence type="ECO:0000313" key="4">
    <source>
        <dbReference type="EMBL" id="RGE62454.1"/>
    </source>
</evidence>
<dbReference type="Proteomes" id="UP000260812">
    <property type="component" value="Unassembled WGS sequence"/>
</dbReference>
<dbReference type="PANTHER" id="PTHR39201:SF1">
    <property type="entry name" value="FLAVODOXIN-LIKE DOMAIN-CONTAINING PROTEIN"/>
    <property type="match status" value="1"/>
</dbReference>
<keyword evidence="5" id="KW-1185">Reference proteome</keyword>
<accession>A0A3E3I7Q3</accession>
<dbReference type="PANTHER" id="PTHR39201">
    <property type="entry name" value="EXPORTED PROTEIN-RELATED"/>
    <property type="match status" value="1"/>
</dbReference>
<dbReference type="InterPro" id="IPR029039">
    <property type="entry name" value="Flavoprotein-like_sf"/>
</dbReference>
<comment type="caution">
    <text evidence="4">The sequence shown here is derived from an EMBL/GenBank/DDBJ whole genome shotgun (WGS) entry which is preliminary data.</text>
</comment>
<feature type="signal peptide" evidence="2">
    <location>
        <begin position="1"/>
        <end position="21"/>
    </location>
</feature>
<gene>
    <name evidence="4" type="ORF">DXC51_07575</name>
</gene>
<dbReference type="PROSITE" id="PS50902">
    <property type="entry name" value="FLAVODOXIN_LIKE"/>
    <property type="match status" value="1"/>
</dbReference>
<dbReference type="InterPro" id="IPR008254">
    <property type="entry name" value="Flavodoxin/NO_synth"/>
</dbReference>
<evidence type="ECO:0000259" key="3">
    <source>
        <dbReference type="PROSITE" id="PS50902"/>
    </source>
</evidence>
<reference evidence="4" key="1">
    <citation type="submission" date="2018-08" db="EMBL/GenBank/DDBJ databases">
        <title>A genome reference for cultivated species of the human gut microbiota.</title>
        <authorList>
            <person name="Zou Y."/>
            <person name="Xue W."/>
            <person name="Luo G."/>
        </authorList>
    </citation>
    <scope>NUCLEOTIDE SEQUENCE [LARGE SCALE GENOMIC DNA]</scope>
    <source>
        <strain evidence="4">TF05-5AC</strain>
    </source>
</reference>
<dbReference type="GeneID" id="97986740"/>
<feature type="region of interest" description="Disordered" evidence="1">
    <location>
        <begin position="25"/>
        <end position="64"/>
    </location>
</feature>
<evidence type="ECO:0000313" key="5">
    <source>
        <dbReference type="Proteomes" id="UP000260812"/>
    </source>
</evidence>
<evidence type="ECO:0000256" key="2">
    <source>
        <dbReference type="SAM" id="SignalP"/>
    </source>
</evidence>
<name>A0A3E3I7Q3_9FIRM</name>
<sequence>MTKRRTVTFLTLLIIILGISACGSRTEDPDGGTGDGADTQAAQMEQAAQAQQADTTSSDPAPAAESEVAEKALIVYFSWSGNTENVAAEIRTRTGADIFEIVPQEAYTEDYDTLLNIAQEEQKNGIRPAISEKVEDMDCYDLIYVGFPNWWGDMPMILYSFFDEYDLSGKTIAPFCTSGGSGLSDTVRTIETLEPDAVVLEGLHIGSSEADDPESAVAEWLSNLGTAE</sequence>
<dbReference type="GO" id="GO:0010181">
    <property type="term" value="F:FMN binding"/>
    <property type="evidence" value="ECO:0007669"/>
    <property type="project" value="InterPro"/>
</dbReference>
<feature type="compositionally biased region" description="Low complexity" evidence="1">
    <location>
        <begin position="36"/>
        <end position="53"/>
    </location>
</feature>
<dbReference type="AlphaFoldDB" id="A0A3E3I7Q3"/>
<feature type="domain" description="Flavodoxin-like" evidence="3">
    <location>
        <begin position="72"/>
        <end position="225"/>
    </location>
</feature>
<dbReference type="PROSITE" id="PS51257">
    <property type="entry name" value="PROKAR_LIPOPROTEIN"/>
    <property type="match status" value="1"/>
</dbReference>
<organism evidence="4 5">
    <name type="scientific">Eisenbergiella massiliensis</name>
    <dbReference type="NCBI Taxonomy" id="1720294"/>
    <lineage>
        <taxon>Bacteria</taxon>
        <taxon>Bacillati</taxon>
        <taxon>Bacillota</taxon>
        <taxon>Clostridia</taxon>
        <taxon>Lachnospirales</taxon>
        <taxon>Lachnospiraceae</taxon>
        <taxon>Eisenbergiella</taxon>
    </lineage>
</organism>
<protein>
    <submittedName>
        <fullName evidence="4">Flavodoxin</fullName>
    </submittedName>
</protein>
<feature type="chain" id="PRO_5038547277" evidence="2">
    <location>
        <begin position="22"/>
        <end position="228"/>
    </location>
</feature>
<dbReference type="RefSeq" id="WP_117544220.1">
    <property type="nucleotide sequence ID" value="NZ_QVLV01000004.1"/>
</dbReference>
<dbReference type="EMBL" id="QVLV01000004">
    <property type="protein sequence ID" value="RGE62454.1"/>
    <property type="molecule type" value="Genomic_DNA"/>
</dbReference>
<evidence type="ECO:0000256" key="1">
    <source>
        <dbReference type="SAM" id="MobiDB-lite"/>
    </source>
</evidence>
<proteinExistence type="predicted"/>
<dbReference type="Gene3D" id="3.40.50.360">
    <property type="match status" value="1"/>
</dbReference>
<keyword evidence="2" id="KW-0732">Signal</keyword>
<dbReference type="GO" id="GO:0016651">
    <property type="term" value="F:oxidoreductase activity, acting on NAD(P)H"/>
    <property type="evidence" value="ECO:0007669"/>
    <property type="project" value="UniProtKB-ARBA"/>
</dbReference>
<dbReference type="Pfam" id="PF12682">
    <property type="entry name" value="Flavodoxin_4"/>
    <property type="match status" value="1"/>
</dbReference>
<dbReference type="SUPFAM" id="SSF52218">
    <property type="entry name" value="Flavoproteins"/>
    <property type="match status" value="1"/>
</dbReference>